<dbReference type="eggNOG" id="COG0693">
    <property type="taxonomic scope" value="Bacteria"/>
</dbReference>
<dbReference type="Gene3D" id="3.40.50.880">
    <property type="match status" value="1"/>
</dbReference>
<dbReference type="PANTHER" id="PTHR43130">
    <property type="entry name" value="ARAC-FAMILY TRANSCRIPTIONAL REGULATOR"/>
    <property type="match status" value="1"/>
</dbReference>
<protein>
    <submittedName>
        <fullName evidence="2">ThiJ/PfpI family protein</fullName>
    </submittedName>
</protein>
<evidence type="ECO:0000313" key="3">
    <source>
        <dbReference type="Proteomes" id="UP000019277"/>
    </source>
</evidence>
<dbReference type="InterPro" id="IPR029062">
    <property type="entry name" value="Class_I_gatase-like"/>
</dbReference>
<dbReference type="InterPro" id="IPR002818">
    <property type="entry name" value="DJ-1/PfpI"/>
</dbReference>
<name>W7IHC2_9PSEU</name>
<dbReference type="CDD" id="cd03139">
    <property type="entry name" value="GATase1_PfpI_2"/>
    <property type="match status" value="1"/>
</dbReference>
<dbReference type="PANTHER" id="PTHR43130:SF2">
    <property type="entry name" value="DJ-1_PFPI DOMAIN-CONTAINING PROTEIN"/>
    <property type="match status" value="1"/>
</dbReference>
<dbReference type="PATRIC" id="fig|909613.9.peg.4405"/>
<evidence type="ECO:0000259" key="1">
    <source>
        <dbReference type="Pfam" id="PF01965"/>
    </source>
</evidence>
<dbReference type="EMBL" id="AYXG01000165">
    <property type="protein sequence ID" value="EWC60295.1"/>
    <property type="molecule type" value="Genomic_DNA"/>
</dbReference>
<comment type="caution">
    <text evidence="2">The sequence shown here is derived from an EMBL/GenBank/DDBJ whole genome shotgun (WGS) entry which is preliminary data.</text>
</comment>
<organism evidence="2 3">
    <name type="scientific">Actinokineospora spheciospongiae</name>
    <dbReference type="NCBI Taxonomy" id="909613"/>
    <lineage>
        <taxon>Bacteria</taxon>
        <taxon>Bacillati</taxon>
        <taxon>Actinomycetota</taxon>
        <taxon>Actinomycetes</taxon>
        <taxon>Pseudonocardiales</taxon>
        <taxon>Pseudonocardiaceae</taxon>
        <taxon>Actinokineospora</taxon>
    </lineage>
</organism>
<dbReference type="SUPFAM" id="SSF52317">
    <property type="entry name" value="Class I glutamine amidotransferase-like"/>
    <property type="match status" value="1"/>
</dbReference>
<gene>
    <name evidence="2" type="ORF">UO65_4403</name>
</gene>
<accession>W7IHC2</accession>
<dbReference type="STRING" id="909613.UO65_4403"/>
<feature type="domain" description="DJ-1/PfpI" evidence="1">
    <location>
        <begin position="5"/>
        <end position="130"/>
    </location>
</feature>
<dbReference type="Pfam" id="PF01965">
    <property type="entry name" value="DJ-1_PfpI"/>
    <property type="match status" value="1"/>
</dbReference>
<dbReference type="InterPro" id="IPR052158">
    <property type="entry name" value="INH-QAR"/>
</dbReference>
<dbReference type="GO" id="GO:0006355">
    <property type="term" value="P:regulation of DNA-templated transcription"/>
    <property type="evidence" value="ECO:0007669"/>
    <property type="project" value="TreeGrafter"/>
</dbReference>
<evidence type="ECO:0000313" key="2">
    <source>
        <dbReference type="EMBL" id="EWC60295.1"/>
    </source>
</evidence>
<proteinExistence type="predicted"/>
<dbReference type="AlphaFoldDB" id="W7IHC2"/>
<sequence length="201" mass="21134">MWKDLGPITSDAGVRVHPTTTFAQCPGEVDVLFVPGGRDQAATAEDEEVLEFLEDRGGRARYLTAVCGGSLILGAAGLLRGRRAATHWTGRDVLGLLGAENVSERVVVDGNLITGGGVTAGLDFGLVVLARMFGEDVAKMAQLAMEYDPQPPFDAGSPEKAGPRLADLVRGATSGTNDDMIRAVTRLTERGWGGARKVPTT</sequence>
<reference evidence="2 3" key="1">
    <citation type="journal article" date="2014" name="Genome Announc.">
        <title>Draft Genome Sequence of the Antitrypanosomally Active Sponge-Associated Bacterium Actinokineospora sp. Strain EG49.</title>
        <authorList>
            <person name="Harjes J."/>
            <person name="Ryu T."/>
            <person name="Abdelmohsen U.R."/>
            <person name="Moitinho-Silva L."/>
            <person name="Horn H."/>
            <person name="Ravasi T."/>
            <person name="Hentschel U."/>
        </authorList>
    </citation>
    <scope>NUCLEOTIDE SEQUENCE [LARGE SCALE GENOMIC DNA]</scope>
    <source>
        <strain evidence="2 3">EG49</strain>
    </source>
</reference>
<dbReference type="Proteomes" id="UP000019277">
    <property type="component" value="Unassembled WGS sequence"/>
</dbReference>
<keyword evidence="3" id="KW-1185">Reference proteome</keyword>